<proteinExistence type="predicted"/>
<dbReference type="Proteomes" id="UP000019141">
    <property type="component" value="Unassembled WGS sequence"/>
</dbReference>
<reference evidence="1 2" key="1">
    <citation type="journal article" date="2014" name="Nature">
        <title>An environmental bacterial taxon with a large and distinct metabolic repertoire.</title>
        <authorList>
            <person name="Wilson M.C."/>
            <person name="Mori T."/>
            <person name="Ruckert C."/>
            <person name="Uria A.R."/>
            <person name="Helf M.J."/>
            <person name="Takada K."/>
            <person name="Gernert C."/>
            <person name="Steffens U.A."/>
            <person name="Heycke N."/>
            <person name="Schmitt S."/>
            <person name="Rinke C."/>
            <person name="Helfrich E.J."/>
            <person name="Brachmann A.O."/>
            <person name="Gurgui C."/>
            <person name="Wakimoto T."/>
            <person name="Kracht M."/>
            <person name="Crusemann M."/>
            <person name="Hentschel U."/>
            <person name="Abe I."/>
            <person name="Matsunaga S."/>
            <person name="Kalinowski J."/>
            <person name="Takeyama H."/>
            <person name="Piel J."/>
        </authorList>
    </citation>
    <scope>NUCLEOTIDE SEQUENCE [LARGE SCALE GENOMIC DNA]</scope>
    <source>
        <strain evidence="2">TSY1</strain>
    </source>
</reference>
<name>W4LJM1_ENTF1</name>
<keyword evidence="2" id="KW-1185">Reference proteome</keyword>
<dbReference type="HOGENOM" id="CLU_2300648_0_0_7"/>
<comment type="caution">
    <text evidence="1">The sequence shown here is derived from an EMBL/GenBank/DDBJ whole genome shotgun (WGS) entry which is preliminary data.</text>
</comment>
<dbReference type="AlphaFoldDB" id="W4LJM1"/>
<sequence>MIPTPDCKKGIYPPYLAMGMKAMNLLSYRHLVVAIKHFRPVQRVVRVLTWFVGLKVWLMARACRRTGLYQIFERETQLWDSSQSDSRQGETASYVIFVGL</sequence>
<evidence type="ECO:0000313" key="2">
    <source>
        <dbReference type="Proteomes" id="UP000019141"/>
    </source>
</evidence>
<gene>
    <name evidence="1" type="ORF">ETSY1_20930</name>
</gene>
<protein>
    <submittedName>
        <fullName evidence="1">Uncharacterized protein</fullName>
    </submittedName>
</protein>
<evidence type="ECO:0000313" key="1">
    <source>
        <dbReference type="EMBL" id="ETW97895.1"/>
    </source>
</evidence>
<organism evidence="1 2">
    <name type="scientific">Entotheonella factor</name>
    <dbReference type="NCBI Taxonomy" id="1429438"/>
    <lineage>
        <taxon>Bacteria</taxon>
        <taxon>Pseudomonadati</taxon>
        <taxon>Nitrospinota/Tectimicrobiota group</taxon>
        <taxon>Candidatus Tectimicrobiota</taxon>
        <taxon>Candidatus Entotheonellia</taxon>
        <taxon>Candidatus Entotheonellales</taxon>
        <taxon>Candidatus Entotheonellaceae</taxon>
        <taxon>Candidatus Entotheonella</taxon>
    </lineage>
</organism>
<accession>W4LJM1</accession>
<dbReference type="EMBL" id="AZHW01000607">
    <property type="protein sequence ID" value="ETW97895.1"/>
    <property type="molecule type" value="Genomic_DNA"/>
</dbReference>